<keyword evidence="1" id="KW-0479">Metal-binding</keyword>
<dbReference type="InParanoid" id="G4MKB2"/>
<protein>
    <recommendedName>
        <fullName evidence="5">Tyrosinase copper-binding domain-containing protein</fullName>
    </recommendedName>
</protein>
<gene>
    <name evidence="6" type="ORF">MGG_02508</name>
</gene>
<feature type="region of interest" description="Disordered" evidence="3">
    <location>
        <begin position="212"/>
        <end position="234"/>
    </location>
</feature>
<dbReference type="STRING" id="242507.G4MKB2"/>
<feature type="signal peptide" evidence="4">
    <location>
        <begin position="1"/>
        <end position="19"/>
    </location>
</feature>
<keyword evidence="7" id="KW-1185">Reference proteome</keyword>
<feature type="chain" id="PRO_5003465302" description="Tyrosinase copper-binding domain-containing protein" evidence="4">
    <location>
        <begin position="20"/>
        <end position="268"/>
    </location>
</feature>
<accession>G4MKB2</accession>
<proteinExistence type="predicted"/>
<feature type="domain" description="Tyrosinase copper-binding" evidence="5">
    <location>
        <begin position="99"/>
        <end position="233"/>
    </location>
</feature>
<sequence>MRPFSCLAAFAALASTAAAIPTAQSAAPNGLEDAKRNFEKNVSGITRGKMAKLKDLTKEERLDYVNAVKCLMKLPAKTPQEVAPGAKSRVVCRLQRPAHPKRRFKVHYTGNFQAWHRWFVFNYERALGEECAYKGYQPYWGWAKHATAPENLGGNGAAIPHDGPVIAPPPGIKAPTIQLPPGLGGGPVTEGPFANMTITLGPVALTDVPPGPMGGLGHNPRPSKRDLAKQKGNKSILQRVRPIWERTITHTSLGGTSLPARLLALMTC</sequence>
<evidence type="ECO:0000256" key="3">
    <source>
        <dbReference type="SAM" id="MobiDB-lite"/>
    </source>
</evidence>
<dbReference type="Gene3D" id="1.10.1280.10">
    <property type="entry name" value="Di-copper center containing domain from catechol oxidase"/>
    <property type="match status" value="1"/>
</dbReference>
<dbReference type="InterPro" id="IPR008922">
    <property type="entry name" value="Di-copper_centre_dom_sf"/>
</dbReference>
<organism evidence="6 7">
    <name type="scientific">Pyricularia oryzae (strain 70-15 / ATCC MYA-4617 / FGSC 8958)</name>
    <name type="common">Rice blast fungus</name>
    <name type="synonym">Magnaporthe oryzae</name>
    <dbReference type="NCBI Taxonomy" id="242507"/>
    <lineage>
        <taxon>Eukaryota</taxon>
        <taxon>Fungi</taxon>
        <taxon>Dikarya</taxon>
        <taxon>Ascomycota</taxon>
        <taxon>Pezizomycotina</taxon>
        <taxon>Sordariomycetes</taxon>
        <taxon>Sordariomycetidae</taxon>
        <taxon>Magnaporthales</taxon>
        <taxon>Pyriculariaceae</taxon>
        <taxon>Pyricularia</taxon>
    </lineage>
</organism>
<dbReference type="VEuPathDB" id="FungiDB:MGG_02508"/>
<dbReference type="KEGG" id="mgr:MGG_02508"/>
<keyword evidence="2" id="KW-0560">Oxidoreductase</keyword>
<dbReference type="HOGENOM" id="CLU_1038557_0_0_1"/>
<dbReference type="eggNOG" id="ENOG502RM4B">
    <property type="taxonomic scope" value="Eukaryota"/>
</dbReference>
<reference key="2">
    <citation type="submission" date="2011-05" db="EMBL/GenBank/DDBJ databases">
        <title>The Genome Sequence of Magnaporthe oryzae 70-15.</title>
        <authorList>
            <consortium name="The Broad Institute Genome Sequencing Platform"/>
            <person name="Ma L.-J."/>
            <person name="Dead R."/>
            <person name="Young S.K."/>
            <person name="Zeng Q."/>
            <person name="Gargeya S."/>
            <person name="Fitzgerald M."/>
            <person name="Haas B."/>
            <person name="Abouelleil A."/>
            <person name="Alvarado L."/>
            <person name="Arachchi H.M."/>
            <person name="Berlin A."/>
            <person name="Brown A."/>
            <person name="Chapman S.B."/>
            <person name="Chen Z."/>
            <person name="Dunbar C."/>
            <person name="Freedman E."/>
            <person name="Gearin G."/>
            <person name="Gellesch M."/>
            <person name="Goldberg J."/>
            <person name="Griggs A."/>
            <person name="Gujja S."/>
            <person name="Heiman D."/>
            <person name="Howarth C."/>
            <person name="Larson L."/>
            <person name="Lui A."/>
            <person name="MacDonald P.J.P."/>
            <person name="Mehta T."/>
            <person name="Montmayeur A."/>
            <person name="Murphy C."/>
            <person name="Neiman D."/>
            <person name="Pearson M."/>
            <person name="Priest M."/>
            <person name="Roberts A."/>
            <person name="Saif S."/>
            <person name="Shea T."/>
            <person name="Shenoy N."/>
            <person name="Sisk P."/>
            <person name="Stolte C."/>
            <person name="Sykes S."/>
            <person name="Yandava C."/>
            <person name="Wortman J."/>
            <person name="Nusbaum C."/>
            <person name="Birren B."/>
        </authorList>
    </citation>
    <scope>NUCLEOTIDE SEQUENCE</scope>
    <source>
        <strain>70-15</strain>
    </source>
</reference>
<dbReference type="SUPFAM" id="SSF48056">
    <property type="entry name" value="Di-copper centre-containing domain"/>
    <property type="match status" value="1"/>
</dbReference>
<dbReference type="InterPro" id="IPR050316">
    <property type="entry name" value="Tyrosinase/Hemocyanin"/>
</dbReference>
<dbReference type="InterPro" id="IPR002227">
    <property type="entry name" value="Tyrosinase_Cu-bd"/>
</dbReference>
<name>G4MKB2_PYRO7</name>
<reference evidence="6 7" key="1">
    <citation type="journal article" date="2005" name="Nature">
        <title>The genome sequence of the rice blast fungus Magnaporthe grisea.</title>
        <authorList>
            <person name="Dean R.A."/>
            <person name="Talbot N.J."/>
            <person name="Ebbole D.J."/>
            <person name="Farman M.L."/>
            <person name="Mitchell T.K."/>
            <person name="Orbach M.J."/>
            <person name="Thon M."/>
            <person name="Kulkarni R."/>
            <person name="Xu J.R."/>
            <person name="Pan H."/>
            <person name="Read N.D."/>
            <person name="Lee Y.H."/>
            <person name="Carbone I."/>
            <person name="Brown D."/>
            <person name="Oh Y.Y."/>
            <person name="Donofrio N."/>
            <person name="Jeong J.S."/>
            <person name="Soanes D.M."/>
            <person name="Djonovic S."/>
            <person name="Kolomiets E."/>
            <person name="Rehmeyer C."/>
            <person name="Li W."/>
            <person name="Harding M."/>
            <person name="Kim S."/>
            <person name="Lebrun M.H."/>
            <person name="Bohnert H."/>
            <person name="Coughlan S."/>
            <person name="Butler J."/>
            <person name="Calvo S."/>
            <person name="Ma L.J."/>
            <person name="Nicol R."/>
            <person name="Purcell S."/>
            <person name="Nusbaum C."/>
            <person name="Galagan J.E."/>
            <person name="Birren B.W."/>
        </authorList>
    </citation>
    <scope>NUCLEOTIDE SEQUENCE [LARGE SCALE GENOMIC DNA]</scope>
    <source>
        <strain evidence="7">70-15 / ATCC MYA-4617 / FGSC 8958</strain>
    </source>
</reference>
<dbReference type="Pfam" id="PF00264">
    <property type="entry name" value="Tyrosinase"/>
    <property type="match status" value="1"/>
</dbReference>
<dbReference type="PANTHER" id="PTHR11474:SF125">
    <property type="entry name" value="N-ACETYL-6-HYDROXYTRYPTOPHAN OXIDASE IVOB-RELATED"/>
    <property type="match status" value="1"/>
</dbReference>
<keyword evidence="4" id="KW-0732">Signal</keyword>
<dbReference type="Proteomes" id="UP000009058">
    <property type="component" value="Chromosome 1"/>
</dbReference>
<dbReference type="RefSeq" id="XP_003709315.1">
    <property type="nucleotide sequence ID" value="XM_003709267.1"/>
</dbReference>
<evidence type="ECO:0000259" key="5">
    <source>
        <dbReference type="Pfam" id="PF00264"/>
    </source>
</evidence>
<dbReference type="GeneID" id="2681605"/>
<evidence type="ECO:0000313" key="7">
    <source>
        <dbReference type="Proteomes" id="UP000009058"/>
    </source>
</evidence>
<dbReference type="OrthoDB" id="6132182at2759"/>
<evidence type="ECO:0000256" key="1">
    <source>
        <dbReference type="ARBA" id="ARBA00022723"/>
    </source>
</evidence>
<dbReference type="GO" id="GO:0016491">
    <property type="term" value="F:oxidoreductase activity"/>
    <property type="evidence" value="ECO:0007669"/>
    <property type="project" value="UniProtKB-KW"/>
</dbReference>
<dbReference type="AlphaFoldDB" id="G4MKB2"/>
<dbReference type="PANTHER" id="PTHR11474">
    <property type="entry name" value="TYROSINASE FAMILY MEMBER"/>
    <property type="match status" value="1"/>
</dbReference>
<dbReference type="GO" id="GO:0046872">
    <property type="term" value="F:metal ion binding"/>
    <property type="evidence" value="ECO:0007669"/>
    <property type="project" value="UniProtKB-KW"/>
</dbReference>
<evidence type="ECO:0000313" key="6">
    <source>
        <dbReference type="EMBL" id="EHA56703.1"/>
    </source>
</evidence>
<dbReference type="EMBL" id="CM001231">
    <property type="protein sequence ID" value="EHA56703.1"/>
    <property type="molecule type" value="Genomic_DNA"/>
</dbReference>
<evidence type="ECO:0000256" key="2">
    <source>
        <dbReference type="ARBA" id="ARBA00023002"/>
    </source>
</evidence>
<dbReference type="SMR" id="G4MKB2"/>
<evidence type="ECO:0000256" key="4">
    <source>
        <dbReference type="SAM" id="SignalP"/>
    </source>
</evidence>